<dbReference type="EMBL" id="VLTK01000004">
    <property type="protein sequence ID" value="TSI16899.1"/>
    <property type="molecule type" value="Genomic_DNA"/>
</dbReference>
<sequence>MLLNLWMTVQFIVVLLSADVDSVIPQSSMHLIVLVLLGAVLLSPVAPCAANALLRALSLAPHGPWMRRERTEVREFRIPEEPGTPGTAQARAPSFVVRSFA</sequence>
<dbReference type="Proteomes" id="UP000316406">
    <property type="component" value="Unassembled WGS sequence"/>
</dbReference>
<dbReference type="RefSeq" id="WP_143922151.1">
    <property type="nucleotide sequence ID" value="NZ_VLTK01000004.1"/>
</dbReference>
<name>A0A556CHJ7_BREAU</name>
<keyword evidence="3" id="KW-1185">Reference proteome</keyword>
<organism evidence="2 3">
    <name type="scientific">Brevibacterium aurantiacum</name>
    <dbReference type="NCBI Taxonomy" id="273384"/>
    <lineage>
        <taxon>Bacteria</taxon>
        <taxon>Bacillati</taxon>
        <taxon>Actinomycetota</taxon>
        <taxon>Actinomycetes</taxon>
        <taxon>Micrococcales</taxon>
        <taxon>Brevibacteriaceae</taxon>
        <taxon>Brevibacterium</taxon>
    </lineage>
</organism>
<reference evidence="2 3" key="1">
    <citation type="submission" date="2019-07" db="EMBL/GenBank/DDBJ databases">
        <title>Draft genome sequence of Brevibacterium aurantiacum XU54 isolated from Xinjiang China.</title>
        <authorList>
            <person name="Xu X."/>
        </authorList>
    </citation>
    <scope>NUCLEOTIDE SEQUENCE [LARGE SCALE GENOMIC DNA]</scope>
    <source>
        <strain evidence="2 3">XU54</strain>
    </source>
</reference>
<keyword evidence="1" id="KW-0812">Transmembrane</keyword>
<keyword evidence="1" id="KW-0472">Membrane</keyword>
<comment type="caution">
    <text evidence="2">The sequence shown here is derived from an EMBL/GenBank/DDBJ whole genome shotgun (WGS) entry which is preliminary data.</text>
</comment>
<keyword evidence="1" id="KW-1133">Transmembrane helix</keyword>
<protein>
    <submittedName>
        <fullName evidence="2">Uncharacterized protein</fullName>
    </submittedName>
</protein>
<gene>
    <name evidence="2" type="ORF">FO013_08725</name>
</gene>
<evidence type="ECO:0000313" key="2">
    <source>
        <dbReference type="EMBL" id="TSI16899.1"/>
    </source>
</evidence>
<dbReference type="AlphaFoldDB" id="A0A556CHJ7"/>
<evidence type="ECO:0000313" key="3">
    <source>
        <dbReference type="Proteomes" id="UP000316406"/>
    </source>
</evidence>
<evidence type="ECO:0000256" key="1">
    <source>
        <dbReference type="SAM" id="Phobius"/>
    </source>
</evidence>
<dbReference type="OrthoDB" id="4804836at2"/>
<proteinExistence type="predicted"/>
<feature type="transmembrane region" description="Helical" evidence="1">
    <location>
        <begin position="32"/>
        <end position="57"/>
    </location>
</feature>
<accession>A0A556CHJ7</accession>